<organism evidence="2 3">
    <name type="scientific">Frateuria aurantia (strain ATCC 33424 / DSM 6220 / KCTC 2777 / LMG 1558 / NBRC 3245 / NCIMB 13370)</name>
    <name type="common">Acetobacter aurantius</name>
    <dbReference type="NCBI Taxonomy" id="767434"/>
    <lineage>
        <taxon>Bacteria</taxon>
        <taxon>Pseudomonadati</taxon>
        <taxon>Pseudomonadota</taxon>
        <taxon>Gammaproteobacteria</taxon>
        <taxon>Lysobacterales</taxon>
        <taxon>Rhodanobacteraceae</taxon>
        <taxon>Frateuria</taxon>
    </lineage>
</organism>
<dbReference type="HOGENOM" id="CLU_096367_2_0_6"/>
<feature type="region of interest" description="Disordered" evidence="1">
    <location>
        <begin position="136"/>
        <end position="162"/>
    </location>
</feature>
<keyword evidence="3" id="KW-1185">Reference proteome</keyword>
<protein>
    <submittedName>
        <fullName evidence="2">Uncharacterized protein</fullName>
    </submittedName>
</protein>
<reference evidence="2" key="1">
    <citation type="submission" date="2012-02" db="EMBL/GenBank/DDBJ databases">
        <title>The complete genome of Frateuria aurantia DSM 6220.</title>
        <authorList>
            <consortium name="US DOE Joint Genome Institute (JGI-PGF)"/>
            <person name="Lucas S."/>
            <person name="Copeland A."/>
            <person name="Lapidus A."/>
            <person name="Glavina del Rio T."/>
            <person name="Dalin E."/>
            <person name="Tice H."/>
            <person name="Bruce D."/>
            <person name="Goodwin L."/>
            <person name="Pitluck S."/>
            <person name="Peters L."/>
            <person name="Ovchinnikova G."/>
            <person name="Teshima H."/>
            <person name="Kyrpides N."/>
            <person name="Mavromatis K."/>
            <person name="Ivanova N."/>
            <person name="Brettin T."/>
            <person name="Detter J.C."/>
            <person name="Han C."/>
            <person name="Larimer F."/>
            <person name="Land M."/>
            <person name="Hauser L."/>
            <person name="Markowitz V."/>
            <person name="Cheng J.-F."/>
            <person name="Hugenholtz P."/>
            <person name="Woyke T."/>
            <person name="Wu D."/>
            <person name="Brambilla E."/>
            <person name="Klenk H.-P."/>
            <person name="Eisen J.A."/>
        </authorList>
    </citation>
    <scope>NUCLEOTIDE SEQUENCE</scope>
    <source>
        <strain evidence="2">DSM 6220</strain>
    </source>
</reference>
<name>H8L671_FRAAD</name>
<dbReference type="KEGG" id="fau:Fraau_1494"/>
<evidence type="ECO:0000313" key="3">
    <source>
        <dbReference type="Proteomes" id="UP000005234"/>
    </source>
</evidence>
<sequence>MSIKVKQDKVNAILRSLQGMERKQVMIGVPSDTSDRRDPTQPITNAEIAYIQDNGSPANNIPARPFMRPGMDDAAPRAAVQMKKGITGVLDGDHAAGERALDAAGIVASSAVKNVINSGNFTPLADSTLAARAARGRAGAQEELDRRDAGHAPGTDLAKPLVDTGQLRNSITYVVRSTED</sequence>
<dbReference type="STRING" id="767434.Fraau_1494"/>
<accession>H8L671</accession>
<evidence type="ECO:0000256" key="1">
    <source>
        <dbReference type="SAM" id="MobiDB-lite"/>
    </source>
</evidence>
<evidence type="ECO:0000313" key="2">
    <source>
        <dbReference type="EMBL" id="AFC85915.1"/>
    </source>
</evidence>
<dbReference type="OrthoDB" id="8160844at2"/>
<dbReference type="AlphaFoldDB" id="H8L671"/>
<dbReference type="eggNOG" id="ENOG5030W21">
    <property type="taxonomic scope" value="Bacteria"/>
</dbReference>
<dbReference type="Proteomes" id="UP000005234">
    <property type="component" value="Chromosome"/>
</dbReference>
<proteinExistence type="predicted"/>
<dbReference type="EMBL" id="CP003350">
    <property type="protein sequence ID" value="AFC85915.1"/>
    <property type="molecule type" value="Genomic_DNA"/>
</dbReference>
<dbReference type="RefSeq" id="WP_014402920.1">
    <property type="nucleotide sequence ID" value="NC_017033.1"/>
</dbReference>
<gene>
    <name evidence="2" type="ordered locus">Fraau_1494</name>
</gene>